<evidence type="ECO:0000313" key="2">
    <source>
        <dbReference type="EMBL" id="SDC11437.1"/>
    </source>
</evidence>
<organism evidence="2 3">
    <name type="scientific">Bradyrhizobium brasilense</name>
    <dbReference type="NCBI Taxonomy" id="1419277"/>
    <lineage>
        <taxon>Bacteria</taxon>
        <taxon>Pseudomonadati</taxon>
        <taxon>Pseudomonadota</taxon>
        <taxon>Alphaproteobacteria</taxon>
        <taxon>Hyphomicrobiales</taxon>
        <taxon>Nitrobacteraceae</taxon>
        <taxon>Bradyrhizobium</taxon>
    </lineage>
</organism>
<protein>
    <submittedName>
        <fullName evidence="2">Uncharacterized protein</fullName>
    </submittedName>
</protein>
<accession>A0A1G6IY72</accession>
<evidence type="ECO:0000256" key="1">
    <source>
        <dbReference type="SAM" id="SignalP"/>
    </source>
</evidence>
<feature type="chain" id="PRO_5011562759" evidence="1">
    <location>
        <begin position="21"/>
        <end position="135"/>
    </location>
</feature>
<dbReference type="RefSeq" id="WP_092077901.1">
    <property type="nucleotide sequence ID" value="NZ_FMZW01000001.1"/>
</dbReference>
<keyword evidence="1" id="KW-0732">Signal</keyword>
<dbReference type="AlphaFoldDB" id="A0A1G6IY72"/>
<gene>
    <name evidence="2" type="ORF">SAMN05216337_1001284</name>
</gene>
<name>A0A1G6IY72_9BRAD</name>
<reference evidence="2 3" key="1">
    <citation type="submission" date="2016-10" db="EMBL/GenBank/DDBJ databases">
        <authorList>
            <person name="de Groot N.N."/>
        </authorList>
    </citation>
    <scope>NUCLEOTIDE SEQUENCE [LARGE SCALE GENOMIC DNA]</scope>
    <source>
        <strain evidence="2 3">R5</strain>
    </source>
</reference>
<proteinExistence type="predicted"/>
<feature type="signal peptide" evidence="1">
    <location>
        <begin position="1"/>
        <end position="20"/>
    </location>
</feature>
<dbReference type="Proteomes" id="UP000199245">
    <property type="component" value="Unassembled WGS sequence"/>
</dbReference>
<evidence type="ECO:0000313" key="3">
    <source>
        <dbReference type="Proteomes" id="UP000199245"/>
    </source>
</evidence>
<dbReference type="EMBL" id="FMZW01000001">
    <property type="protein sequence ID" value="SDC11437.1"/>
    <property type="molecule type" value="Genomic_DNA"/>
</dbReference>
<sequence>MLRWTLPLAIALFAIPPADAADGPAVAKSTTVKAARQLPAGLPRRHYAYRTTITSPTYVRRGRRLVVVEQPVVIPLNSEPYIPFVPGEPLLPGSSSLPGYYGNWHSYNYFGPYYGGAYVTYWDRLPYACGVYGYC</sequence>